<evidence type="ECO:0000256" key="8">
    <source>
        <dbReference type="SAM" id="Phobius"/>
    </source>
</evidence>
<evidence type="ECO:0000256" key="7">
    <source>
        <dbReference type="ARBA" id="ARBA00023136"/>
    </source>
</evidence>
<keyword evidence="2 8" id="KW-0812">Transmembrane</keyword>
<keyword evidence="13" id="KW-1185">Reference proteome</keyword>
<organism evidence="12 13">
    <name type="scientific">Fluviicola chungangensis</name>
    <dbReference type="NCBI Taxonomy" id="2597671"/>
    <lineage>
        <taxon>Bacteria</taxon>
        <taxon>Pseudomonadati</taxon>
        <taxon>Bacteroidota</taxon>
        <taxon>Flavobacteriia</taxon>
        <taxon>Flavobacteriales</taxon>
        <taxon>Crocinitomicaceae</taxon>
        <taxon>Fluviicola</taxon>
    </lineage>
</organism>
<dbReference type="RefSeq" id="WP_144332907.1">
    <property type="nucleotide sequence ID" value="NZ_VLPL01000004.1"/>
</dbReference>
<feature type="transmembrane region" description="Helical" evidence="8">
    <location>
        <begin position="804"/>
        <end position="824"/>
    </location>
</feature>
<reference evidence="12 13" key="1">
    <citation type="submission" date="2019-07" db="EMBL/GenBank/DDBJ databases">
        <authorList>
            <person name="Huq M.A."/>
        </authorList>
    </citation>
    <scope>NUCLEOTIDE SEQUENCE [LARGE SCALE GENOMIC DNA]</scope>
    <source>
        <strain evidence="12 13">MAH-3</strain>
    </source>
</reference>
<feature type="domain" description="P-type ATPase A" evidence="9">
    <location>
        <begin position="100"/>
        <end position="203"/>
    </location>
</feature>
<evidence type="ECO:0000256" key="6">
    <source>
        <dbReference type="ARBA" id="ARBA00022989"/>
    </source>
</evidence>
<gene>
    <name evidence="12" type="ORF">FO442_09340</name>
</gene>
<dbReference type="Proteomes" id="UP000316008">
    <property type="component" value="Unassembled WGS sequence"/>
</dbReference>
<dbReference type="SUPFAM" id="SSF81665">
    <property type="entry name" value="Calcium ATPase, transmembrane domain M"/>
    <property type="match status" value="1"/>
</dbReference>
<feature type="transmembrane region" description="Helical" evidence="8">
    <location>
        <begin position="223"/>
        <end position="243"/>
    </location>
</feature>
<keyword evidence="3" id="KW-0547">Nucleotide-binding</keyword>
<feature type="transmembrane region" description="Helical" evidence="8">
    <location>
        <begin position="43"/>
        <end position="61"/>
    </location>
</feature>
<dbReference type="AlphaFoldDB" id="A0A556MY87"/>
<dbReference type="PROSITE" id="PS00154">
    <property type="entry name" value="ATPASE_E1_E2"/>
    <property type="match status" value="1"/>
</dbReference>
<dbReference type="SUPFAM" id="SSF81660">
    <property type="entry name" value="Metal cation-transporting ATPase, ATP-binding domain N"/>
    <property type="match status" value="1"/>
</dbReference>
<dbReference type="SUPFAM" id="SSF56784">
    <property type="entry name" value="HAD-like"/>
    <property type="match status" value="1"/>
</dbReference>
<dbReference type="SFLD" id="SFLDF00027">
    <property type="entry name" value="p-type_atpase"/>
    <property type="match status" value="1"/>
</dbReference>
<dbReference type="Gene3D" id="2.70.150.10">
    <property type="entry name" value="Calcium-transporting ATPase, cytoplasmic transduction domain A"/>
    <property type="match status" value="1"/>
</dbReference>
<evidence type="ECO:0000256" key="3">
    <source>
        <dbReference type="ARBA" id="ARBA00022741"/>
    </source>
</evidence>
<comment type="caution">
    <text evidence="12">The sequence shown here is derived from an EMBL/GenBank/DDBJ whole genome shotgun (WGS) entry which is preliminary data.</text>
</comment>
<dbReference type="SFLD" id="SFLDS00003">
    <property type="entry name" value="Haloacid_Dehalogenase"/>
    <property type="match status" value="1"/>
</dbReference>
<dbReference type="GO" id="GO:0016020">
    <property type="term" value="C:membrane"/>
    <property type="evidence" value="ECO:0007669"/>
    <property type="project" value="UniProtKB-SubCell"/>
</dbReference>
<dbReference type="PANTHER" id="PTHR42861">
    <property type="entry name" value="CALCIUM-TRANSPORTING ATPASE"/>
    <property type="match status" value="1"/>
</dbReference>
<dbReference type="GO" id="GO:0016887">
    <property type="term" value="F:ATP hydrolysis activity"/>
    <property type="evidence" value="ECO:0007669"/>
    <property type="project" value="InterPro"/>
</dbReference>
<evidence type="ECO:0000256" key="5">
    <source>
        <dbReference type="ARBA" id="ARBA00022967"/>
    </source>
</evidence>
<dbReference type="Pfam" id="PF00702">
    <property type="entry name" value="Hydrolase"/>
    <property type="match status" value="1"/>
</dbReference>
<dbReference type="NCBIfam" id="TIGR01494">
    <property type="entry name" value="ATPase_P-type"/>
    <property type="match status" value="2"/>
</dbReference>
<keyword evidence="4" id="KW-0067">ATP-binding</keyword>
<keyword evidence="6 8" id="KW-1133">Transmembrane helix</keyword>
<dbReference type="InterPro" id="IPR044492">
    <property type="entry name" value="P_typ_ATPase_HD_dom"/>
</dbReference>
<sequence>MGNGMFTIKGLSTDEVIQARARFGSNQLKAQKENDLLANILRIAKEPMIILLFVAASIYFISGKIGDGIFLSSAILFQAFISIYQYSRSKNALDKLKDFSQPTCTVIRNGKTQKIKSEEVVVGDSLIVEEGNLIVADGKIVQSNDFSVNESILTGESLAVFKDEKSQDSFIYSGTIVTTGLAIVTITAIGNETRLGKIGKSIEDISEEKTPLEIQITNFVKKMAIAGGLVFLIVWTINFIGSHDLLTSLLQSLTLAMSILPEEIPVAFTTFMALGAWRLMKMGIVVKQMKTVETLGSATVICTDKTGTITENKMSLAKLYVFSTKTLSTLDEVSTSEEKDLVAIGMWASEPIPFDPMEIALHQAYENQVVKDQRPHFKLVHEYPLGGKPPMMTHVFEDDQGNRIVAAKGAVETLMKVSSLTQAEQREVIEVAQTIAKDGYRILGVGLSDFSGTDFPSNQEEFVFKFKGLVAFYDPPKKNIEQVLKSFYDAGIQVKIITGDNAETTAAIARQIHFLGYEKTMNGNQLMELSDEELNDCVMETAIFTRMFPDAKLKIIHALKTKQQIVAMTGDGVNDGPALKAAHIGIAMGKKGTEIAKDAASLVLLEDDLSKMVDAIAMGRKIYANLKKAIQYIISIHIPIILIVFIPLALGWIYPNIFSPIHVIFLELIMGPTCSIIYENEPLEKNLMFQKPKALSTTFFNWSELLVSIIQGLVITSGILFIYQYAVYNHYDEELTRTMVFTDLVIANIFLTLINRSFYYSIWTTLKYRNRLVGYIIGVTVLLMGLLLFVQPLNHFFEFEVPNVGQLFISAGTGFVSVIWFEAVKWIKRRRPAKAFHA</sequence>
<feature type="transmembrane region" description="Helical" evidence="8">
    <location>
        <begin position="699"/>
        <end position="726"/>
    </location>
</feature>
<keyword evidence="7 8" id="KW-0472">Membrane</keyword>
<dbReference type="Pfam" id="PF00689">
    <property type="entry name" value="Cation_ATPase_C"/>
    <property type="match status" value="1"/>
</dbReference>
<dbReference type="OrthoDB" id="1521937at2"/>
<dbReference type="EMBL" id="VLPL01000004">
    <property type="protein sequence ID" value="TSJ44793.1"/>
    <property type="molecule type" value="Genomic_DNA"/>
</dbReference>
<feature type="domain" description="Cation-transporting P-type ATPase N-terminal" evidence="11">
    <location>
        <begin position="9"/>
        <end position="57"/>
    </location>
</feature>
<dbReference type="Pfam" id="PF00122">
    <property type="entry name" value="E1-E2_ATPase"/>
    <property type="match status" value="1"/>
</dbReference>
<dbReference type="InterPro" id="IPR008250">
    <property type="entry name" value="ATPase_P-typ_transduc_dom_A_sf"/>
</dbReference>
<protein>
    <submittedName>
        <fullName evidence="12">Cation-translocating P-type ATPase</fullName>
    </submittedName>
</protein>
<dbReference type="Gene3D" id="3.40.1110.10">
    <property type="entry name" value="Calcium-transporting ATPase, cytoplasmic domain N"/>
    <property type="match status" value="2"/>
</dbReference>
<feature type="transmembrane region" description="Helical" evidence="8">
    <location>
        <begin position="772"/>
        <end position="792"/>
    </location>
</feature>
<evidence type="ECO:0000259" key="10">
    <source>
        <dbReference type="Pfam" id="PF00689"/>
    </source>
</evidence>
<evidence type="ECO:0000259" key="11">
    <source>
        <dbReference type="Pfam" id="PF00690"/>
    </source>
</evidence>
<feature type="transmembrane region" description="Helical" evidence="8">
    <location>
        <begin position="263"/>
        <end position="280"/>
    </location>
</feature>
<dbReference type="InterPro" id="IPR018303">
    <property type="entry name" value="ATPase_P-typ_P_site"/>
</dbReference>
<dbReference type="InterPro" id="IPR001757">
    <property type="entry name" value="P_typ_ATPase"/>
</dbReference>
<evidence type="ECO:0000313" key="13">
    <source>
        <dbReference type="Proteomes" id="UP000316008"/>
    </source>
</evidence>
<dbReference type="InterPro" id="IPR036412">
    <property type="entry name" value="HAD-like_sf"/>
</dbReference>
<evidence type="ECO:0000313" key="12">
    <source>
        <dbReference type="EMBL" id="TSJ44793.1"/>
    </source>
</evidence>
<dbReference type="InterPro" id="IPR023298">
    <property type="entry name" value="ATPase_P-typ_TM_dom_sf"/>
</dbReference>
<feature type="transmembrane region" description="Helical" evidence="8">
    <location>
        <begin position="738"/>
        <end position="760"/>
    </location>
</feature>
<name>A0A556MY87_9FLAO</name>
<evidence type="ECO:0000256" key="4">
    <source>
        <dbReference type="ARBA" id="ARBA00022840"/>
    </source>
</evidence>
<dbReference type="Gene3D" id="3.40.50.1000">
    <property type="entry name" value="HAD superfamily/HAD-like"/>
    <property type="match status" value="2"/>
</dbReference>
<accession>A0A556MY87</accession>
<dbReference type="InterPro" id="IPR004014">
    <property type="entry name" value="ATPase_P-typ_cation-transptr_N"/>
</dbReference>
<comment type="subcellular location">
    <subcellularLocation>
        <location evidence="1">Membrane</location>
        <topology evidence="1">Multi-pass membrane protein</topology>
    </subcellularLocation>
</comment>
<dbReference type="InterPro" id="IPR023214">
    <property type="entry name" value="HAD_sf"/>
</dbReference>
<feature type="domain" description="Cation-transporting P-type ATPase C-terminal" evidence="10">
    <location>
        <begin position="655"/>
        <end position="827"/>
    </location>
</feature>
<dbReference type="PRINTS" id="PR00119">
    <property type="entry name" value="CATATPASE"/>
</dbReference>
<keyword evidence="5" id="KW-1278">Translocase</keyword>
<proteinExistence type="predicted"/>
<feature type="transmembrane region" description="Helical" evidence="8">
    <location>
        <begin position="629"/>
        <end position="654"/>
    </location>
</feature>
<dbReference type="Pfam" id="PF00690">
    <property type="entry name" value="Cation_ATPase_N"/>
    <property type="match status" value="1"/>
</dbReference>
<dbReference type="InterPro" id="IPR059000">
    <property type="entry name" value="ATPase_P-type_domA"/>
</dbReference>
<dbReference type="SUPFAM" id="SSF81653">
    <property type="entry name" value="Calcium ATPase, transduction domain A"/>
    <property type="match status" value="1"/>
</dbReference>
<dbReference type="InterPro" id="IPR023299">
    <property type="entry name" value="ATPase_P-typ_cyto_dom_N"/>
</dbReference>
<feature type="transmembrane region" description="Helical" evidence="8">
    <location>
        <begin position="660"/>
        <end position="678"/>
    </location>
</feature>
<evidence type="ECO:0000256" key="2">
    <source>
        <dbReference type="ARBA" id="ARBA00022692"/>
    </source>
</evidence>
<dbReference type="Gene3D" id="1.20.1110.10">
    <property type="entry name" value="Calcium-transporting ATPase, transmembrane domain"/>
    <property type="match status" value="2"/>
</dbReference>
<dbReference type="SFLD" id="SFLDG00002">
    <property type="entry name" value="C1.7:_P-type_atpase_like"/>
    <property type="match status" value="1"/>
</dbReference>
<dbReference type="GO" id="GO:0005524">
    <property type="term" value="F:ATP binding"/>
    <property type="evidence" value="ECO:0007669"/>
    <property type="project" value="UniProtKB-KW"/>
</dbReference>
<dbReference type="PRINTS" id="PR00120">
    <property type="entry name" value="HATPASE"/>
</dbReference>
<dbReference type="InterPro" id="IPR006068">
    <property type="entry name" value="ATPase_P-typ_cation-transptr_C"/>
</dbReference>
<evidence type="ECO:0000256" key="1">
    <source>
        <dbReference type="ARBA" id="ARBA00004141"/>
    </source>
</evidence>
<evidence type="ECO:0000259" key="9">
    <source>
        <dbReference type="Pfam" id="PF00122"/>
    </source>
</evidence>
<feature type="transmembrane region" description="Helical" evidence="8">
    <location>
        <begin position="170"/>
        <end position="190"/>
    </location>
</feature>